<dbReference type="EMBL" id="MOMC01000016">
    <property type="protein sequence ID" value="ONH31502.1"/>
    <property type="molecule type" value="Genomic_DNA"/>
</dbReference>
<proteinExistence type="predicted"/>
<keyword evidence="3" id="KW-1185">Reference proteome</keyword>
<evidence type="ECO:0000313" key="3">
    <source>
        <dbReference type="Proteomes" id="UP000188929"/>
    </source>
</evidence>
<reference evidence="3" key="1">
    <citation type="submission" date="2016-10" db="EMBL/GenBank/DDBJ databases">
        <title>Frankia sp. NRRL B-16386 Genome sequencing.</title>
        <authorList>
            <person name="Ghodhbane-Gtari F."/>
            <person name="Swanson E."/>
            <person name="Gueddou A."/>
            <person name="Hezbri K."/>
            <person name="Ktari K."/>
            <person name="Nouioui I."/>
            <person name="Morris K."/>
            <person name="Simpson S."/>
            <person name="Abebe-Akele F."/>
            <person name="Thomas K."/>
            <person name="Gtari M."/>
            <person name="Tisa L.S."/>
        </authorList>
    </citation>
    <scope>NUCLEOTIDE SEQUENCE [LARGE SCALE GENOMIC DNA]</scope>
    <source>
        <strain evidence="3">NRRL B-16386</strain>
    </source>
</reference>
<protein>
    <submittedName>
        <fullName evidence="2">Uncharacterized protein</fullName>
    </submittedName>
</protein>
<evidence type="ECO:0000256" key="1">
    <source>
        <dbReference type="SAM" id="MobiDB-lite"/>
    </source>
</evidence>
<dbReference type="AlphaFoldDB" id="A0A1V2IE79"/>
<dbReference type="Proteomes" id="UP000188929">
    <property type="component" value="Unassembled WGS sequence"/>
</dbReference>
<dbReference type="OrthoDB" id="5328543at2"/>
<comment type="caution">
    <text evidence="2">The sequence shown here is derived from an EMBL/GenBank/DDBJ whole genome shotgun (WGS) entry which is preliminary data.</text>
</comment>
<accession>A0A1V2IE79</accession>
<gene>
    <name evidence="2" type="ORF">BL253_09210</name>
</gene>
<name>A0A1V2IE79_9ACTN</name>
<organism evidence="2 3">
    <name type="scientific">Pseudofrankia asymbiotica</name>
    <dbReference type="NCBI Taxonomy" id="1834516"/>
    <lineage>
        <taxon>Bacteria</taxon>
        <taxon>Bacillati</taxon>
        <taxon>Actinomycetota</taxon>
        <taxon>Actinomycetes</taxon>
        <taxon>Frankiales</taxon>
        <taxon>Frankiaceae</taxon>
        <taxon>Pseudofrankia</taxon>
    </lineage>
</organism>
<feature type="region of interest" description="Disordered" evidence="1">
    <location>
        <begin position="131"/>
        <end position="161"/>
    </location>
</feature>
<evidence type="ECO:0000313" key="2">
    <source>
        <dbReference type="EMBL" id="ONH31502.1"/>
    </source>
</evidence>
<sequence>MSAPPRRGRDLLDDALFTRLAARVAYDRPEHSDLAERIVDQAIAFVVTCAARGPRGLVPSPLVDIGWHTFILPTRDYATFCARVAGRFIHHVPCDPTDAGRPRGGQVATIAAIETAGFLVDPDLWAATDKKRQCDPDDCGASGSDGNENRDTRTDQDDDDK</sequence>
<dbReference type="STRING" id="1834516.BL253_09210"/>